<dbReference type="Proteomes" id="UP000320547">
    <property type="component" value="Unassembled WGS sequence"/>
</dbReference>
<name>A0A562US61_9SPHN</name>
<keyword evidence="3" id="KW-1185">Reference proteome</keyword>
<dbReference type="EMBL" id="VLLK01000001">
    <property type="protein sequence ID" value="TWJ08441.1"/>
    <property type="molecule type" value="Genomic_DNA"/>
</dbReference>
<organism evidence="2 3">
    <name type="scientific">Altererythrobacter ishigakiensis</name>
    <dbReference type="NCBI Taxonomy" id="476157"/>
    <lineage>
        <taxon>Bacteria</taxon>
        <taxon>Pseudomonadati</taxon>
        <taxon>Pseudomonadota</taxon>
        <taxon>Alphaproteobacteria</taxon>
        <taxon>Sphingomonadales</taxon>
        <taxon>Erythrobacteraceae</taxon>
        <taxon>Altererythrobacter</taxon>
    </lineage>
</organism>
<dbReference type="STRING" id="476157.GCA_001663155_00689"/>
<protein>
    <submittedName>
        <fullName evidence="2">Uncharacterized protein</fullName>
    </submittedName>
</protein>
<gene>
    <name evidence="2" type="ORF">JN10_0051</name>
</gene>
<sequence length="93" mass="10131">MVVVMLLVGSEDHEGALVQAAATVESTTSATPSDGEFRPNPSPERPSQQIEQQAEPVTWAEDEDLVDDTSGIDPTPEEFDPSEGDVYYVEDDY</sequence>
<dbReference type="AlphaFoldDB" id="A0A562US61"/>
<evidence type="ECO:0000313" key="2">
    <source>
        <dbReference type="EMBL" id="TWJ08441.1"/>
    </source>
</evidence>
<feature type="compositionally biased region" description="Low complexity" evidence="1">
    <location>
        <begin position="23"/>
        <end position="33"/>
    </location>
</feature>
<feature type="compositionally biased region" description="Acidic residues" evidence="1">
    <location>
        <begin position="75"/>
        <end position="93"/>
    </location>
</feature>
<evidence type="ECO:0000313" key="3">
    <source>
        <dbReference type="Proteomes" id="UP000320547"/>
    </source>
</evidence>
<reference evidence="2 3" key="1">
    <citation type="submission" date="2019-07" db="EMBL/GenBank/DDBJ databases">
        <title>Genomic Encyclopedia of Archaeal and Bacterial Type Strains, Phase II (KMG-II): from individual species to whole genera.</title>
        <authorList>
            <person name="Goeker M."/>
        </authorList>
    </citation>
    <scope>NUCLEOTIDE SEQUENCE [LARGE SCALE GENOMIC DNA]</scope>
    <source>
        <strain evidence="2 3">ATCC BAA-2084</strain>
    </source>
</reference>
<proteinExistence type="predicted"/>
<evidence type="ECO:0000256" key="1">
    <source>
        <dbReference type="SAM" id="MobiDB-lite"/>
    </source>
</evidence>
<feature type="region of interest" description="Disordered" evidence="1">
    <location>
        <begin position="23"/>
        <end position="93"/>
    </location>
</feature>
<comment type="caution">
    <text evidence="2">The sequence shown here is derived from an EMBL/GenBank/DDBJ whole genome shotgun (WGS) entry which is preliminary data.</text>
</comment>
<accession>A0A562US61</accession>